<accession>H1PVT9</accession>
<keyword evidence="2" id="KW-1185">Reference proteome</keyword>
<dbReference type="RefSeq" id="WP_008698271.1">
    <property type="nucleotide sequence ID" value="NZ_KE161009.1"/>
</dbReference>
<proteinExistence type="predicted"/>
<dbReference type="EMBL" id="AGWJ02000023">
    <property type="protein sequence ID" value="EHO79793.1"/>
    <property type="molecule type" value="Genomic_DNA"/>
</dbReference>
<evidence type="ECO:0000313" key="1">
    <source>
        <dbReference type="EMBL" id="EHO79793.1"/>
    </source>
</evidence>
<gene>
    <name evidence="1" type="ORF">HMPREF0402_02532</name>
</gene>
<evidence type="ECO:0000313" key="2">
    <source>
        <dbReference type="Proteomes" id="UP000003233"/>
    </source>
</evidence>
<comment type="caution">
    <text evidence="1">The sequence shown here is derived from an EMBL/GenBank/DDBJ whole genome shotgun (WGS) entry which is preliminary data.</text>
</comment>
<protein>
    <submittedName>
        <fullName evidence="1">Uncharacterized protein</fullName>
    </submittedName>
</protein>
<dbReference type="HOGENOM" id="CLU_1011045_0_0_0"/>
<name>H1PVT9_9FUSO</name>
<dbReference type="BioCyc" id="FSP457404-HMP:GTSQ-2558-MONOMER"/>
<dbReference type="Proteomes" id="UP000003233">
    <property type="component" value="Unassembled WGS sequence"/>
</dbReference>
<reference evidence="1 2" key="1">
    <citation type="submission" date="2012-07" db="EMBL/GenBank/DDBJ databases">
        <title>The Genome Sequence of Fusobacterium ulcerans 12_1B.</title>
        <authorList>
            <consortium name="The Broad Institute Genome Sequencing Platform"/>
            <person name="Earl A."/>
            <person name="Ward D."/>
            <person name="Feldgarden M."/>
            <person name="Gevers D."/>
            <person name="Strauss J."/>
            <person name="Ambrose C.E."/>
            <person name="Allen-Vercoe E."/>
            <person name="Walker B."/>
            <person name="Young S.K."/>
            <person name="Zeng Q."/>
            <person name="Gargeya S."/>
            <person name="Fitzgerald M."/>
            <person name="Haas B."/>
            <person name="Abouelleil A."/>
            <person name="Alvarado L."/>
            <person name="Arachchi H.M."/>
            <person name="Berlin A.M."/>
            <person name="Chapman S.B."/>
            <person name="Goldberg J."/>
            <person name="Griggs A."/>
            <person name="Gujja S."/>
            <person name="Hansen M."/>
            <person name="Howarth C."/>
            <person name="Imamovic A."/>
            <person name="Larimer J."/>
            <person name="McCowen C."/>
            <person name="Montmayeur A."/>
            <person name="Murphy C."/>
            <person name="Neiman D."/>
            <person name="Pearson M."/>
            <person name="Priest M."/>
            <person name="Roberts A."/>
            <person name="Saif S."/>
            <person name="Shea T."/>
            <person name="Sisk P."/>
            <person name="Sykes S."/>
            <person name="Wortman J."/>
            <person name="Nusbaum C."/>
            <person name="Birren B."/>
        </authorList>
    </citation>
    <scope>NUCLEOTIDE SEQUENCE [LARGE SCALE GENOMIC DNA]</scope>
    <source>
        <strain evidence="1 2">12_1B</strain>
    </source>
</reference>
<organism evidence="1 2">
    <name type="scientific">Fusobacterium ulcerans 12-1B</name>
    <dbReference type="NCBI Taxonomy" id="457404"/>
    <lineage>
        <taxon>Bacteria</taxon>
        <taxon>Fusobacteriati</taxon>
        <taxon>Fusobacteriota</taxon>
        <taxon>Fusobacteriia</taxon>
        <taxon>Fusobacteriales</taxon>
        <taxon>Fusobacteriaceae</taxon>
        <taxon>Fusobacterium</taxon>
    </lineage>
</organism>
<sequence length="275" mass="30958">MATNFIPDVEIRINDKVYTNFNNTISFSVRRNSKTESNTALVNISYLNKNTKSMLIKLADVPEGKTPAKITIMAGYKTDAKGIIFYGEIDKAEENSSDGVELTCTEGNRGWSSEVVNKNFAPGTSLKEIVKNIMVSSSFGLGVINCKDYVYTRGFNAQGTLKSELSKLALQVNAQVSINKSKIFFVKKGYENLTTEISANTGLKSIRKTKKGYIFVTYLNNILQENMKLKVKKHDGEIIETTITAVGHYYSRLKFETEIECFNYDDEYEDDDYGY</sequence>
<dbReference type="PATRIC" id="fig|457404.5.peg.2619"/>
<dbReference type="AlphaFoldDB" id="H1PVT9"/>